<dbReference type="GO" id="GO:0003841">
    <property type="term" value="F:1-acylglycerol-3-phosphate O-acyltransferase activity"/>
    <property type="evidence" value="ECO:0007669"/>
    <property type="project" value="TreeGrafter"/>
</dbReference>
<gene>
    <name evidence="5" type="ORF">NCTC12742_00673</name>
</gene>
<evidence type="ECO:0000256" key="1">
    <source>
        <dbReference type="ARBA" id="ARBA00005189"/>
    </source>
</evidence>
<comment type="pathway">
    <text evidence="1">Lipid metabolism.</text>
</comment>
<keyword evidence="3 5" id="KW-0012">Acyltransferase</keyword>
<dbReference type="InterPro" id="IPR002123">
    <property type="entry name" value="Plipid/glycerol_acylTrfase"/>
</dbReference>
<keyword evidence="2 5" id="KW-0808">Transferase</keyword>
<dbReference type="Pfam" id="PF01553">
    <property type="entry name" value="Acyltransferase"/>
    <property type="match status" value="1"/>
</dbReference>
<dbReference type="CDD" id="cd07989">
    <property type="entry name" value="LPLAT_AGPAT-like"/>
    <property type="match status" value="1"/>
</dbReference>
<proteinExistence type="predicted"/>
<evidence type="ECO:0000256" key="3">
    <source>
        <dbReference type="ARBA" id="ARBA00023315"/>
    </source>
</evidence>
<keyword evidence="6" id="KW-1185">Reference proteome</keyword>
<evidence type="ECO:0000313" key="6">
    <source>
        <dbReference type="Proteomes" id="UP000272771"/>
    </source>
</evidence>
<accession>A0A448VKV8</accession>
<dbReference type="SUPFAM" id="SSF69593">
    <property type="entry name" value="Glycerol-3-phosphate (1)-acyltransferase"/>
    <property type="match status" value="1"/>
</dbReference>
<dbReference type="GO" id="GO:0006654">
    <property type="term" value="P:phosphatidic acid biosynthetic process"/>
    <property type="evidence" value="ECO:0007669"/>
    <property type="project" value="TreeGrafter"/>
</dbReference>
<dbReference type="Proteomes" id="UP000272771">
    <property type="component" value="Chromosome"/>
</dbReference>
<sequence length="228" mass="25690">MEFFKKKLAWLTDQALCLFVSFITGVRPKAANSLKFSPAKKVYYANHGSHGDFVLVWISLPRRWRACVRPVAGADYWLGNKVKRFIIRNVFNALLIDRDGSDPRAVTGQMSAALQNGDSLIIFPEGTRNTDDDTVLLPFKSGIYHLARENPNVRFVPMWIDNINHVLPKGTFLPVPLLCNVNIGEEIALQENEDKEAFLLRTRAALLALAPSEKQQKALFHDNQENAA</sequence>
<organism evidence="5 6">
    <name type="scientific">Neisseria weaveri</name>
    <dbReference type="NCBI Taxonomy" id="28091"/>
    <lineage>
        <taxon>Bacteria</taxon>
        <taxon>Pseudomonadati</taxon>
        <taxon>Pseudomonadota</taxon>
        <taxon>Betaproteobacteria</taxon>
        <taxon>Neisseriales</taxon>
        <taxon>Neisseriaceae</taxon>
        <taxon>Neisseria</taxon>
    </lineage>
</organism>
<reference evidence="5 6" key="1">
    <citation type="submission" date="2018-12" db="EMBL/GenBank/DDBJ databases">
        <authorList>
            <consortium name="Pathogen Informatics"/>
        </authorList>
    </citation>
    <scope>NUCLEOTIDE SEQUENCE [LARGE SCALE GENOMIC DNA]</scope>
    <source>
        <strain evidence="5 6">NCTC12742</strain>
    </source>
</reference>
<dbReference type="SMART" id="SM00563">
    <property type="entry name" value="PlsC"/>
    <property type="match status" value="1"/>
</dbReference>
<dbReference type="EMBL" id="LR134533">
    <property type="protein sequence ID" value="VEJ50404.1"/>
    <property type="molecule type" value="Genomic_DNA"/>
</dbReference>
<evidence type="ECO:0000256" key="2">
    <source>
        <dbReference type="ARBA" id="ARBA00022679"/>
    </source>
</evidence>
<evidence type="ECO:0000313" key="5">
    <source>
        <dbReference type="EMBL" id="VEJ50404.1"/>
    </source>
</evidence>
<feature type="domain" description="Phospholipid/glycerol acyltransferase" evidence="4">
    <location>
        <begin position="41"/>
        <end position="163"/>
    </location>
</feature>
<dbReference type="PANTHER" id="PTHR10434:SF11">
    <property type="entry name" value="1-ACYL-SN-GLYCEROL-3-PHOSPHATE ACYLTRANSFERASE"/>
    <property type="match status" value="1"/>
</dbReference>
<dbReference type="PANTHER" id="PTHR10434">
    <property type="entry name" value="1-ACYL-SN-GLYCEROL-3-PHOSPHATE ACYLTRANSFERASE"/>
    <property type="match status" value="1"/>
</dbReference>
<name>A0A448VKV8_9NEIS</name>
<dbReference type="AlphaFoldDB" id="A0A448VKV8"/>
<protein>
    <submittedName>
        <fullName evidence="5">1-acylglycerol-3-phosphate O-acyltransferases</fullName>
    </submittedName>
</protein>
<dbReference type="STRING" id="28091.SAMEA3174300_01294"/>
<evidence type="ECO:0000259" key="4">
    <source>
        <dbReference type="SMART" id="SM00563"/>
    </source>
</evidence>
<dbReference type="KEGG" id="nwe:SAMEA3174300_1294"/>